<name>A0ABU2GPA2_9ACTN</name>
<dbReference type="InterPro" id="IPR036527">
    <property type="entry name" value="SCP2_sterol-bd_dom_sf"/>
</dbReference>
<comment type="similarity">
    <text evidence="4">Belongs to the metallo-beta-lactamase superfamily. Type III sulfatase family.</text>
</comment>
<dbReference type="Proteomes" id="UP001265083">
    <property type="component" value="Unassembled WGS sequence"/>
</dbReference>
<dbReference type="EMBL" id="JAVLUS010000004">
    <property type="protein sequence ID" value="MDS1113286.1"/>
    <property type="molecule type" value="Genomic_DNA"/>
</dbReference>
<dbReference type="RefSeq" id="WP_310949699.1">
    <property type="nucleotide sequence ID" value="NZ_JAVLUS010000004.1"/>
</dbReference>
<gene>
    <name evidence="6" type="ORF">RD149_05855</name>
</gene>
<keyword evidence="3" id="KW-0862">Zinc</keyword>
<evidence type="ECO:0000313" key="6">
    <source>
        <dbReference type="EMBL" id="MDS1113286.1"/>
    </source>
</evidence>
<evidence type="ECO:0000256" key="4">
    <source>
        <dbReference type="ARBA" id="ARBA00033751"/>
    </source>
</evidence>
<comment type="caution">
    <text evidence="6">The sequence shown here is derived from an EMBL/GenBank/DDBJ whole genome shotgun (WGS) entry which is preliminary data.</text>
</comment>
<dbReference type="Gene3D" id="3.30.1050.10">
    <property type="entry name" value="SCP2 sterol-binding domain"/>
    <property type="match status" value="1"/>
</dbReference>
<feature type="domain" description="Metallo-beta-lactamase" evidence="5">
    <location>
        <begin position="84"/>
        <end position="302"/>
    </location>
</feature>
<organism evidence="6 7">
    <name type="scientific">Gordonia westfalica</name>
    <dbReference type="NCBI Taxonomy" id="158898"/>
    <lineage>
        <taxon>Bacteria</taxon>
        <taxon>Bacillati</taxon>
        <taxon>Actinomycetota</taxon>
        <taxon>Actinomycetes</taxon>
        <taxon>Mycobacteriales</taxon>
        <taxon>Gordoniaceae</taxon>
        <taxon>Gordonia</taxon>
    </lineage>
</organism>
<keyword evidence="2" id="KW-0378">Hydrolase</keyword>
<dbReference type="InterPro" id="IPR029229">
    <property type="entry name" value="Alkyl_sulf_C"/>
</dbReference>
<dbReference type="InterPro" id="IPR029228">
    <property type="entry name" value="Alkyl_sulf_dimr"/>
</dbReference>
<dbReference type="InterPro" id="IPR001279">
    <property type="entry name" value="Metallo-B-lactamas"/>
</dbReference>
<dbReference type="Pfam" id="PF00753">
    <property type="entry name" value="Lactamase_B"/>
    <property type="match status" value="1"/>
</dbReference>
<evidence type="ECO:0000313" key="7">
    <source>
        <dbReference type="Proteomes" id="UP001265083"/>
    </source>
</evidence>
<dbReference type="CDD" id="cd07710">
    <property type="entry name" value="arylsulfatase_Sdsa1-like_MBL-fold"/>
    <property type="match status" value="1"/>
</dbReference>
<evidence type="ECO:0000256" key="2">
    <source>
        <dbReference type="ARBA" id="ARBA00022801"/>
    </source>
</evidence>
<dbReference type="SMART" id="SM00849">
    <property type="entry name" value="Lactamase_B"/>
    <property type="match status" value="1"/>
</dbReference>
<sequence length="599" mass="64967">MSADFSDRTDFDNANRGLIGVLEPAVVHGDDGRVVYDAAGFAAATAGDCPDTVNPSLWRQAQLTSVHGLFEVTDGIYQIRGYDLSNMTLVEGATGVVVIDPLVSSECAAAGLALYRRHRGERPVSAVIYTHSHIDHFGGVLGVVDADTTVPIIAPEHFLEHAVSENVYAGGAMLRRGMYHTGVVLPVGATGTLGAGLGPSTSMGTVGLIAPTVDITRTGQEETFDGVRMIFQVTPGTEAPSEMNFYFPDHRALCMAENATHNMHNILTLRGAQVRDARIWSRYLTEAIEMFGYDSDVAFASHHWPTWGTAELLFYLTQQRDLYAYLHDQTLRRLNQGYVGSEIAENFPMPPALEAVWHTRGYYGSVNHNVKAVYQRYLGWYDGNPAHLWPHPPEASAARYVRALGGVEAAVAKAQEFADEGDLRFAAELAGHAVFAEPDHAGAKRLLAQVFTKLGYGSECATWRNNFLVGADELGGRPHPAPVSGSGIVSALTITQLFDSIAIRLDGPRAWELSTSIRWNFTDTDETYRMELSNGVLIHHPTRRQDPADLTVTLTKRDLVDILTGAGTGGATFDGDASAIGTITELIDEPPKAFDIVTP</sequence>
<evidence type="ECO:0000259" key="5">
    <source>
        <dbReference type="SMART" id="SM00849"/>
    </source>
</evidence>
<dbReference type="SUPFAM" id="SSF56281">
    <property type="entry name" value="Metallo-hydrolase/oxidoreductase"/>
    <property type="match status" value="1"/>
</dbReference>
<accession>A0ABU2GPA2</accession>
<dbReference type="Gene3D" id="3.60.15.30">
    <property type="entry name" value="Metallo-beta-lactamase domain"/>
    <property type="match status" value="1"/>
</dbReference>
<dbReference type="InterPro" id="IPR044097">
    <property type="entry name" value="Bds1/SdsA1_MBL-fold"/>
</dbReference>
<dbReference type="InterPro" id="IPR036866">
    <property type="entry name" value="RibonucZ/Hydroxyglut_hydro"/>
</dbReference>
<proteinExistence type="inferred from homology"/>
<dbReference type="PANTHER" id="PTHR43223">
    <property type="entry name" value="ALKYL/ARYL-SULFATASE"/>
    <property type="match status" value="1"/>
</dbReference>
<reference evidence="6 7" key="1">
    <citation type="submission" date="2023-08" db="EMBL/GenBank/DDBJ databases">
        <title>Bioegradation of LLDPE and BLDPE plastic by marine bacteria from coast plastic debris.</title>
        <authorList>
            <person name="Rong Z."/>
        </authorList>
    </citation>
    <scope>NUCLEOTIDE SEQUENCE [LARGE SCALE GENOMIC DNA]</scope>
    <source>
        <strain evidence="6 7">Z-2</strain>
    </source>
</reference>
<dbReference type="SUPFAM" id="SSF55718">
    <property type="entry name" value="SCP-like"/>
    <property type="match status" value="1"/>
</dbReference>
<evidence type="ECO:0000256" key="3">
    <source>
        <dbReference type="ARBA" id="ARBA00022833"/>
    </source>
</evidence>
<dbReference type="InterPro" id="IPR052195">
    <property type="entry name" value="Bact_Alkyl/Aryl-Sulfatase"/>
</dbReference>
<evidence type="ECO:0000256" key="1">
    <source>
        <dbReference type="ARBA" id="ARBA00022723"/>
    </source>
</evidence>
<dbReference type="PANTHER" id="PTHR43223:SF1">
    <property type="entry name" value="ALKYL_ARYL-SULFATASE BDS1"/>
    <property type="match status" value="1"/>
</dbReference>
<keyword evidence="1" id="KW-0479">Metal-binding</keyword>
<protein>
    <submittedName>
        <fullName evidence="6">Alkyl sulfatase dimerization domain-containing protein</fullName>
    </submittedName>
</protein>
<dbReference type="InterPro" id="IPR038536">
    <property type="entry name" value="Alkyl/aryl-sulf_dimr_sf"/>
</dbReference>
<dbReference type="Pfam" id="PF14863">
    <property type="entry name" value="Alkyl_sulf_dimr"/>
    <property type="match status" value="1"/>
</dbReference>
<keyword evidence="7" id="KW-1185">Reference proteome</keyword>
<dbReference type="Gene3D" id="1.25.40.880">
    <property type="entry name" value="Alkyl sulfatase, dimerisation domain"/>
    <property type="match status" value="1"/>
</dbReference>
<dbReference type="Pfam" id="PF14864">
    <property type="entry name" value="Alkyl_sulf_C"/>
    <property type="match status" value="1"/>
</dbReference>